<comment type="cofactor">
    <cofactor evidence="5">
        <name>[4Fe-4S] cluster</name>
        <dbReference type="ChEBI" id="CHEBI:49883"/>
    </cofactor>
    <text evidence="5">Binds 1 [4Fe-4S] cluster. The cluster is coordinated with 3 cysteines and an exchangeable S-adenosyl-L-methionine.</text>
</comment>
<dbReference type="PANTHER" id="PTHR43075">
    <property type="entry name" value="FORMATE LYASE ACTIVATING ENZYME, PUTATIVE (AFU_ORTHOLOGUE AFUA_2G15630)-RELATED"/>
    <property type="match status" value="1"/>
</dbReference>
<dbReference type="PIRSF" id="PIRSF004869">
    <property type="entry name" value="PflX_prd"/>
    <property type="match status" value="1"/>
</dbReference>
<keyword evidence="2 5" id="KW-0479">Metal-binding</keyword>
<dbReference type="GO" id="GO:0003824">
    <property type="term" value="F:catalytic activity"/>
    <property type="evidence" value="ECO:0007669"/>
    <property type="project" value="InterPro"/>
</dbReference>
<keyword evidence="3 5" id="KW-0408">Iron</keyword>
<dbReference type="Gene3D" id="3.20.20.70">
    <property type="entry name" value="Aldolase class I"/>
    <property type="match status" value="1"/>
</dbReference>
<dbReference type="PANTHER" id="PTHR43075:SF1">
    <property type="entry name" value="FORMATE LYASE ACTIVATING ENZYME, PUTATIVE (AFU_ORTHOLOGUE AFUA_2G15630)-RELATED"/>
    <property type="match status" value="1"/>
</dbReference>
<keyword evidence="4 5" id="KW-0411">Iron-sulfur</keyword>
<evidence type="ECO:0000256" key="5">
    <source>
        <dbReference type="PIRSR" id="PIRSR004869-50"/>
    </source>
</evidence>
<dbReference type="GO" id="GO:0046872">
    <property type="term" value="F:metal ion binding"/>
    <property type="evidence" value="ECO:0007669"/>
    <property type="project" value="UniProtKB-KW"/>
</dbReference>
<evidence type="ECO:0000313" key="7">
    <source>
        <dbReference type="EMBL" id="MBU3819864.1"/>
    </source>
</evidence>
<gene>
    <name evidence="7" type="ORF">H9864_05780</name>
</gene>
<feature type="domain" description="Radical SAM core" evidence="6">
    <location>
        <begin position="62"/>
        <end position="112"/>
    </location>
</feature>
<dbReference type="Pfam" id="PF04055">
    <property type="entry name" value="Radical_SAM"/>
    <property type="match status" value="1"/>
</dbReference>
<dbReference type="GO" id="GO:0051536">
    <property type="term" value="F:iron-sulfur cluster binding"/>
    <property type="evidence" value="ECO:0007669"/>
    <property type="project" value="UniProtKB-KW"/>
</dbReference>
<feature type="binding site" evidence="5">
    <location>
        <position position="74"/>
    </location>
    <ligand>
        <name>[4Fe-4S] cluster</name>
        <dbReference type="ChEBI" id="CHEBI:49883"/>
        <note>4Fe-4S-S-AdoMet</note>
    </ligand>
</feature>
<dbReference type="EMBL" id="JAHLFH010000121">
    <property type="protein sequence ID" value="MBU3819864.1"/>
    <property type="molecule type" value="Genomic_DNA"/>
</dbReference>
<name>A0A9E2NSD4_9FIRM</name>
<evidence type="ECO:0000259" key="6">
    <source>
        <dbReference type="Pfam" id="PF04055"/>
    </source>
</evidence>
<protein>
    <submittedName>
        <fullName evidence="7">Radical SAM protein</fullName>
    </submittedName>
</protein>
<keyword evidence="1 5" id="KW-0949">S-adenosyl-L-methionine</keyword>
<sequence length="306" mass="33529">MSQPCSFSLPSRCELCPRRCGADRAAGKTGYCGAGGVLKAARAALHFWEEPCISGTRGSGTVFFSGCPLRCCYCQNYSISAEGRGKEISVERLAGVFLELQRQGAHNINLVTPGQWRPWIMAALDQARAQGLRLPIVCNTGGYETVESVRAWDGYIDIWLADLKYRSPALSAELSAAPDYFEVACAAIEAMLSQTGKPVLDPEGILQKGVILRHLALPGHLDDSFAVIDQMAAWNDADPGCFLPSLMSQYTPFYKAAEHGIGRRITTYEYRRMVNYAIDRGLTAGYMQQKSSAREEYTPAFDLTGL</sequence>
<dbReference type="SFLD" id="SFLDG01099">
    <property type="entry name" value="Uncharacterised_Radical_SAM_Su"/>
    <property type="match status" value="1"/>
</dbReference>
<reference evidence="7" key="2">
    <citation type="submission" date="2021-04" db="EMBL/GenBank/DDBJ databases">
        <authorList>
            <person name="Gilroy R."/>
        </authorList>
    </citation>
    <scope>NUCLEOTIDE SEQUENCE</scope>
    <source>
        <strain evidence="7">742</strain>
    </source>
</reference>
<dbReference type="InterPro" id="IPR058240">
    <property type="entry name" value="rSAM_sf"/>
</dbReference>
<dbReference type="Proteomes" id="UP000824178">
    <property type="component" value="Unassembled WGS sequence"/>
</dbReference>
<feature type="binding site" evidence="5">
    <location>
        <position position="67"/>
    </location>
    <ligand>
        <name>[4Fe-4S] cluster</name>
        <dbReference type="ChEBI" id="CHEBI:49883"/>
        <note>4Fe-4S-S-AdoMet</note>
    </ligand>
</feature>
<dbReference type="InterPro" id="IPR007197">
    <property type="entry name" value="rSAM"/>
</dbReference>
<dbReference type="InterPro" id="IPR040085">
    <property type="entry name" value="MJ0674-like"/>
</dbReference>
<evidence type="ECO:0000256" key="4">
    <source>
        <dbReference type="ARBA" id="ARBA00023014"/>
    </source>
</evidence>
<dbReference type="InterPro" id="IPR013785">
    <property type="entry name" value="Aldolase_TIM"/>
</dbReference>
<reference evidence="7" key="1">
    <citation type="journal article" date="2021" name="PeerJ">
        <title>Extensive microbial diversity within the chicken gut microbiome revealed by metagenomics and culture.</title>
        <authorList>
            <person name="Gilroy R."/>
            <person name="Ravi A."/>
            <person name="Getino M."/>
            <person name="Pursley I."/>
            <person name="Horton D.L."/>
            <person name="Alikhan N.F."/>
            <person name="Baker D."/>
            <person name="Gharbi K."/>
            <person name="Hall N."/>
            <person name="Watson M."/>
            <person name="Adriaenssens E.M."/>
            <person name="Foster-Nyarko E."/>
            <person name="Jarju S."/>
            <person name="Secka A."/>
            <person name="Antonio M."/>
            <person name="Oren A."/>
            <person name="Chaudhuri R.R."/>
            <person name="La Ragione R."/>
            <person name="Hildebrand F."/>
            <person name="Pallen M.J."/>
        </authorList>
    </citation>
    <scope>NUCLEOTIDE SEQUENCE</scope>
    <source>
        <strain evidence="7">742</strain>
    </source>
</reference>
<evidence type="ECO:0000256" key="2">
    <source>
        <dbReference type="ARBA" id="ARBA00022723"/>
    </source>
</evidence>
<feature type="binding site" evidence="5">
    <location>
        <position position="71"/>
    </location>
    <ligand>
        <name>[4Fe-4S] cluster</name>
        <dbReference type="ChEBI" id="CHEBI:49883"/>
        <note>4Fe-4S-S-AdoMet</note>
    </ligand>
</feature>
<dbReference type="SFLD" id="SFLDS00029">
    <property type="entry name" value="Radical_SAM"/>
    <property type="match status" value="1"/>
</dbReference>
<dbReference type="SUPFAM" id="SSF102114">
    <property type="entry name" value="Radical SAM enzymes"/>
    <property type="match status" value="1"/>
</dbReference>
<accession>A0A9E2NSD4</accession>
<dbReference type="AlphaFoldDB" id="A0A9E2NSD4"/>
<comment type="caution">
    <text evidence="7">The sequence shown here is derived from an EMBL/GenBank/DDBJ whole genome shotgun (WGS) entry which is preliminary data.</text>
</comment>
<evidence type="ECO:0000313" key="8">
    <source>
        <dbReference type="Proteomes" id="UP000824178"/>
    </source>
</evidence>
<organism evidence="7 8">
    <name type="scientific">Candidatus Faecalibacterium intestinavium</name>
    <dbReference type="NCBI Taxonomy" id="2838580"/>
    <lineage>
        <taxon>Bacteria</taxon>
        <taxon>Bacillati</taxon>
        <taxon>Bacillota</taxon>
        <taxon>Clostridia</taxon>
        <taxon>Eubacteriales</taxon>
        <taxon>Oscillospiraceae</taxon>
        <taxon>Faecalibacterium</taxon>
    </lineage>
</organism>
<dbReference type="InterPro" id="IPR016431">
    <property type="entry name" value="Pyrv-formate_lyase-activ_prd"/>
</dbReference>
<proteinExistence type="predicted"/>
<evidence type="ECO:0000256" key="3">
    <source>
        <dbReference type="ARBA" id="ARBA00023004"/>
    </source>
</evidence>
<evidence type="ECO:0000256" key="1">
    <source>
        <dbReference type="ARBA" id="ARBA00022691"/>
    </source>
</evidence>